<dbReference type="InterPro" id="IPR029478">
    <property type="entry name" value="TM1586_NiRdase"/>
</dbReference>
<dbReference type="STRING" id="1424294.Gferi_24075"/>
<keyword evidence="5" id="KW-1185">Reference proteome</keyword>
<sequence>MDLIQVLDNRSSVRSYEKRKIDPLLLNKIITGAKSTKPLYEDIDLNFLLIENGHEASKKMAGYAGYFGKTIEGPHYIAAITENKEGCLENLGYRMEQLMVLAYQEGLGTCWIEVLHQQHKAKEVLNIFDENKLLLALTPIGYSRIGISEKLVKNIIDGKSARNNLQEIVHWGEWNNKEQTVDNHPLACILERVRYAPSWANQQPWQFIIDDNTLILSVTKEKRDGLNRSRIDGGIIMFYVEAMAHQKEMDGKWSASVKGLEKKYRIPESYEVLSIFSMNGAFK</sequence>
<dbReference type="Gene3D" id="3.40.109.10">
    <property type="entry name" value="NADH Oxidase"/>
    <property type="match status" value="1"/>
</dbReference>
<evidence type="ECO:0000256" key="2">
    <source>
        <dbReference type="ARBA" id="ARBA00023002"/>
    </source>
</evidence>
<dbReference type="Gene3D" id="3.40.109.30">
    <property type="entry name" value="putative nitroreductase (tm1586), domain 2"/>
    <property type="match status" value="1"/>
</dbReference>
<keyword evidence="2" id="KW-0560">Oxidoreductase</keyword>
<gene>
    <name evidence="4" type="ORF">Gferi_24075</name>
</gene>
<evidence type="ECO:0000259" key="3">
    <source>
        <dbReference type="Pfam" id="PF14512"/>
    </source>
</evidence>
<dbReference type="CDD" id="cd02062">
    <property type="entry name" value="Nitro_FMN_reductase"/>
    <property type="match status" value="1"/>
</dbReference>
<evidence type="ECO:0000313" key="5">
    <source>
        <dbReference type="Proteomes" id="UP000095743"/>
    </source>
</evidence>
<dbReference type="EMBL" id="CP017269">
    <property type="protein sequence ID" value="AOT72354.1"/>
    <property type="molecule type" value="Genomic_DNA"/>
</dbReference>
<protein>
    <recommendedName>
        <fullName evidence="3">Putative nitroreductase TM1586 domain-containing protein</fullName>
    </recommendedName>
</protein>
<dbReference type="GO" id="GO:0016491">
    <property type="term" value="F:oxidoreductase activity"/>
    <property type="evidence" value="ECO:0007669"/>
    <property type="project" value="UniProtKB-KW"/>
</dbReference>
<dbReference type="PANTHER" id="PTHR43673:SF10">
    <property type="entry name" value="NADH DEHYDROGENASE_NAD(P)H NITROREDUCTASE XCC3605-RELATED"/>
    <property type="match status" value="1"/>
</dbReference>
<dbReference type="Pfam" id="PF14512">
    <property type="entry name" value="TM1586_NiRdase"/>
    <property type="match status" value="1"/>
</dbReference>
<dbReference type="SUPFAM" id="SSF55469">
    <property type="entry name" value="FMN-dependent nitroreductase-like"/>
    <property type="match status" value="2"/>
</dbReference>
<feature type="domain" description="Putative nitroreductase TM1586" evidence="3">
    <location>
        <begin position="3"/>
        <end position="243"/>
    </location>
</feature>
<dbReference type="AlphaFoldDB" id="A0A1D8GN93"/>
<accession>A0A1D8GN93</accession>
<proteinExistence type="inferred from homology"/>
<reference evidence="4 5" key="1">
    <citation type="submission" date="2016-09" db="EMBL/GenBank/DDBJ databases">
        <title>Genomic analysis reveals versatility of anaerobic energy metabolism of Geosporobacter ferrireducens IRF9 of phylum Firmicutes.</title>
        <authorList>
            <person name="Kim S.-J."/>
        </authorList>
    </citation>
    <scope>NUCLEOTIDE SEQUENCE [LARGE SCALE GENOMIC DNA]</scope>
    <source>
        <strain evidence="4 5">IRF9</strain>
    </source>
</reference>
<evidence type="ECO:0000313" key="4">
    <source>
        <dbReference type="EMBL" id="AOT72354.1"/>
    </source>
</evidence>
<dbReference type="InterPro" id="IPR000415">
    <property type="entry name" value="Nitroreductase-like"/>
</dbReference>
<dbReference type="PANTHER" id="PTHR43673">
    <property type="entry name" value="NAD(P)H NITROREDUCTASE YDGI-RELATED"/>
    <property type="match status" value="1"/>
</dbReference>
<dbReference type="KEGG" id="gfe:Gferi_24075"/>
<comment type="similarity">
    <text evidence="1">Belongs to the nitroreductase family.</text>
</comment>
<name>A0A1D8GN93_9FIRM</name>
<evidence type="ECO:0000256" key="1">
    <source>
        <dbReference type="ARBA" id="ARBA00007118"/>
    </source>
</evidence>
<dbReference type="Proteomes" id="UP000095743">
    <property type="component" value="Chromosome"/>
</dbReference>
<organism evidence="4 5">
    <name type="scientific">Geosporobacter ferrireducens</name>
    <dbReference type="NCBI Taxonomy" id="1424294"/>
    <lineage>
        <taxon>Bacteria</taxon>
        <taxon>Bacillati</taxon>
        <taxon>Bacillota</taxon>
        <taxon>Clostridia</taxon>
        <taxon>Peptostreptococcales</taxon>
        <taxon>Thermotaleaceae</taxon>
        <taxon>Geosporobacter</taxon>
    </lineage>
</organism>
<dbReference type="RefSeq" id="WP_069980663.1">
    <property type="nucleotide sequence ID" value="NZ_CP017269.1"/>
</dbReference>